<dbReference type="Proteomes" id="UP000241362">
    <property type="component" value="Unassembled WGS sequence"/>
</dbReference>
<evidence type="ECO:0000256" key="2">
    <source>
        <dbReference type="SAM" id="Phobius"/>
    </source>
</evidence>
<comment type="caution">
    <text evidence="4">The sequence shown here is derived from an EMBL/GenBank/DDBJ whole genome shotgun (WGS) entry which is preliminary data.</text>
</comment>
<name>A0A2T4JCB0_FUSBL</name>
<organism evidence="4 5">
    <name type="scientific">Fuscovulum blasticum DSM 2131</name>
    <dbReference type="NCBI Taxonomy" id="1188250"/>
    <lineage>
        <taxon>Bacteria</taxon>
        <taxon>Pseudomonadati</taxon>
        <taxon>Pseudomonadota</taxon>
        <taxon>Alphaproteobacteria</taxon>
        <taxon>Rhodobacterales</taxon>
        <taxon>Paracoccaceae</taxon>
        <taxon>Pseudogemmobacter</taxon>
    </lineage>
</organism>
<reference evidence="4 5" key="1">
    <citation type="submission" date="2018-03" db="EMBL/GenBank/DDBJ databases">
        <title>Rhodobacter blasticus.</title>
        <authorList>
            <person name="Meyer T.E."/>
            <person name="Miller S."/>
            <person name="Lodha T."/>
            <person name="Gandham S."/>
            <person name="Chintalapati S."/>
            <person name="Chintalapati V.R."/>
        </authorList>
    </citation>
    <scope>NUCLEOTIDE SEQUENCE [LARGE SCALE GENOMIC DNA]</scope>
    <source>
        <strain evidence="4 5">DSM 2131</strain>
    </source>
</reference>
<accession>A0A2T4JCB0</accession>
<keyword evidence="2" id="KW-1133">Transmembrane helix</keyword>
<dbReference type="PANTHER" id="PTHR40547">
    <property type="entry name" value="SLL0298 PROTEIN"/>
    <property type="match status" value="1"/>
</dbReference>
<proteinExistence type="predicted"/>
<keyword evidence="2" id="KW-0812">Transmembrane</keyword>
<evidence type="ECO:0000313" key="5">
    <source>
        <dbReference type="Proteomes" id="UP000241362"/>
    </source>
</evidence>
<dbReference type="PANTHER" id="PTHR40547:SF1">
    <property type="entry name" value="SLL0298 PROTEIN"/>
    <property type="match status" value="1"/>
</dbReference>
<evidence type="ECO:0000259" key="3">
    <source>
        <dbReference type="Pfam" id="PF09835"/>
    </source>
</evidence>
<feature type="domain" description="DUF2062" evidence="3">
    <location>
        <begin position="27"/>
        <end position="191"/>
    </location>
</feature>
<feature type="region of interest" description="Disordered" evidence="1">
    <location>
        <begin position="214"/>
        <end position="239"/>
    </location>
</feature>
<evidence type="ECO:0000313" key="4">
    <source>
        <dbReference type="EMBL" id="PTE15457.1"/>
    </source>
</evidence>
<gene>
    <name evidence="4" type="ORF">C5F44_06300</name>
</gene>
<evidence type="ECO:0000256" key="1">
    <source>
        <dbReference type="SAM" id="MobiDB-lite"/>
    </source>
</evidence>
<feature type="transmembrane region" description="Helical" evidence="2">
    <location>
        <begin position="158"/>
        <end position="184"/>
    </location>
</feature>
<sequence>MVFKRRDPLGWGAWLREQVYPRSGIRRAVLYVIYRMRRLPDQPHRVARGVFAGSLIGFLPLPGMQFLAAWGAARLIRGNVLAALLATFNTNPLTTPFFAVLAMSLGHWIMGIEKPLSAEYIGMAFANAGADLWYNIKAAFGPAHAQWEGLIQFWHEIYVPYFIGALGPGIVLSAVGYFVTIPLVEAYQKARAAKASERSERRISLRKALAEAAARVAHRDRPGAADAPPPGEAGSKAPD</sequence>
<keyword evidence="5" id="KW-1185">Reference proteome</keyword>
<protein>
    <submittedName>
        <fullName evidence="4">DUF2062 domain-containing protein</fullName>
    </submittedName>
</protein>
<dbReference type="AlphaFoldDB" id="A0A2T4JCB0"/>
<dbReference type="InterPro" id="IPR018639">
    <property type="entry name" value="DUF2062"/>
</dbReference>
<keyword evidence="2" id="KW-0472">Membrane</keyword>
<dbReference type="EMBL" id="PZKE01000004">
    <property type="protein sequence ID" value="PTE15457.1"/>
    <property type="molecule type" value="Genomic_DNA"/>
</dbReference>
<dbReference type="Pfam" id="PF09835">
    <property type="entry name" value="DUF2062"/>
    <property type="match status" value="1"/>
</dbReference>